<feature type="transmembrane region" description="Helical" evidence="1">
    <location>
        <begin position="183"/>
        <end position="202"/>
    </location>
</feature>
<gene>
    <name evidence="2" type="ORF">CSOJ01_03559</name>
</gene>
<comment type="caution">
    <text evidence="2">The sequence shown here is derived from an EMBL/GenBank/DDBJ whole genome shotgun (WGS) entry which is preliminary data.</text>
</comment>
<evidence type="ECO:0000313" key="2">
    <source>
        <dbReference type="EMBL" id="KAF6815296.1"/>
    </source>
</evidence>
<protein>
    <submittedName>
        <fullName evidence="2">Uncharacterized protein</fullName>
    </submittedName>
</protein>
<keyword evidence="1" id="KW-1133">Transmembrane helix</keyword>
<feature type="transmembrane region" description="Helical" evidence="1">
    <location>
        <begin position="237"/>
        <end position="256"/>
    </location>
</feature>
<accession>A0A8H6N0S2</accession>
<keyword evidence="1" id="KW-0472">Membrane</keyword>
<feature type="transmembrane region" description="Helical" evidence="1">
    <location>
        <begin position="6"/>
        <end position="28"/>
    </location>
</feature>
<organism evidence="2 3">
    <name type="scientific">Colletotrichum sojae</name>
    <dbReference type="NCBI Taxonomy" id="2175907"/>
    <lineage>
        <taxon>Eukaryota</taxon>
        <taxon>Fungi</taxon>
        <taxon>Dikarya</taxon>
        <taxon>Ascomycota</taxon>
        <taxon>Pezizomycotina</taxon>
        <taxon>Sordariomycetes</taxon>
        <taxon>Hypocreomycetidae</taxon>
        <taxon>Glomerellales</taxon>
        <taxon>Glomerellaceae</taxon>
        <taxon>Colletotrichum</taxon>
        <taxon>Colletotrichum orchidearum species complex</taxon>
    </lineage>
</organism>
<evidence type="ECO:0000256" key="1">
    <source>
        <dbReference type="SAM" id="Phobius"/>
    </source>
</evidence>
<evidence type="ECO:0000313" key="3">
    <source>
        <dbReference type="Proteomes" id="UP000652219"/>
    </source>
</evidence>
<keyword evidence="1" id="KW-0812">Transmembrane</keyword>
<dbReference type="AlphaFoldDB" id="A0A8H6N0S2"/>
<feature type="transmembrane region" description="Helical" evidence="1">
    <location>
        <begin position="49"/>
        <end position="70"/>
    </location>
</feature>
<dbReference type="EMBL" id="WIGN01000036">
    <property type="protein sequence ID" value="KAF6815296.1"/>
    <property type="molecule type" value="Genomic_DNA"/>
</dbReference>
<sequence>MASRAFRLAIAAFLLSILALFFPFELNIKRLQDLFEEKLKIKNKWVVKFQYFFPFGFAVLGVIIIPIMLSDRIKDLKDQGATINPDIAGPGIRFAMWAQEAVLIIIAILGTFHTRANGAREIGGGLVITHLSLAVALLVEMNRKKLTAADAILGSMILDSQNIALSIPLVTKETLASRWQVRVTVACQIFGLVLMAIIVEHFRMGKFSLSPCIRVVWWGRLSNCRSEDSPQEMDVFWVYYACRWLILLQTSFHALWNMSKFDKAEKYRNRHLEKVTFPALVEKAPWSAGRLLGLMRITKPTSGPYDRYPTTVSLMYIVYGVFALASLAATELAMHTFKKQGGHEFFVGQVVAVVVAGVTILRGIWLFVLMCKNYRHRIVLNRERR</sequence>
<dbReference type="Proteomes" id="UP000652219">
    <property type="component" value="Unassembled WGS sequence"/>
</dbReference>
<feature type="transmembrane region" description="Helical" evidence="1">
    <location>
        <begin position="346"/>
        <end position="368"/>
    </location>
</feature>
<reference evidence="2 3" key="1">
    <citation type="journal article" date="2020" name="Phytopathology">
        <title>Genome Sequence Resources of Colletotrichum truncatum, C. plurivorum, C. musicola, and C. sojae: Four Species Pathogenic to Soybean (Glycine max).</title>
        <authorList>
            <person name="Rogerio F."/>
            <person name="Boufleur T.R."/>
            <person name="Ciampi-Guillardi M."/>
            <person name="Sukno S.A."/>
            <person name="Thon M.R."/>
            <person name="Massola Junior N.S."/>
            <person name="Baroncelli R."/>
        </authorList>
    </citation>
    <scope>NUCLEOTIDE SEQUENCE [LARGE SCALE GENOMIC DNA]</scope>
    <source>
        <strain evidence="2 3">LFN0009</strain>
    </source>
</reference>
<name>A0A8H6N0S2_9PEZI</name>
<feature type="transmembrane region" description="Helical" evidence="1">
    <location>
        <begin position="90"/>
        <end position="110"/>
    </location>
</feature>
<feature type="transmembrane region" description="Helical" evidence="1">
    <location>
        <begin position="122"/>
        <end position="139"/>
    </location>
</feature>
<keyword evidence="3" id="KW-1185">Reference proteome</keyword>
<feature type="transmembrane region" description="Helical" evidence="1">
    <location>
        <begin position="314"/>
        <end position="334"/>
    </location>
</feature>
<proteinExistence type="predicted"/>